<evidence type="ECO:0000313" key="3">
    <source>
        <dbReference type="Proteomes" id="UP001259832"/>
    </source>
</evidence>
<comment type="caution">
    <text evidence="2">The sequence shown here is derived from an EMBL/GenBank/DDBJ whole genome shotgun (WGS) entry which is preliminary data.</text>
</comment>
<dbReference type="Gene3D" id="3.30.1380.20">
    <property type="entry name" value="Trafficking protein particle complex subunit 3"/>
    <property type="match status" value="1"/>
</dbReference>
<sequence>MLQMKEVADGCFQQLYGEIVRSMLERYPWQVEGADATTPTAEEEAAHREAVIVKLEAMGYDVGCRFAERAARDRPRMLEPLDVIKFVCKDFWIAMFKKQIDKLQTNHRGVFVVQDFSFRWLAGISAATEHETREMALLFLVFPCGMIRGALANLGLTAIVNADVPDARTLPGCTFVERAGVRGALTDAVLCVADELWTGLFNIKIKQG</sequence>
<reference evidence="2" key="1">
    <citation type="submission" date="2023-08" db="EMBL/GenBank/DDBJ databases">
        <title>Reference Genome Resource for the Citrus Pathogen Phytophthora citrophthora.</title>
        <authorList>
            <person name="Moller H."/>
            <person name="Coetzee B."/>
            <person name="Rose L.J."/>
            <person name="Van Niekerk J.M."/>
        </authorList>
    </citation>
    <scope>NUCLEOTIDE SEQUENCE</scope>
    <source>
        <strain evidence="2">STE-U-9442</strain>
    </source>
</reference>
<dbReference type="EMBL" id="JASMQC010000035">
    <property type="protein sequence ID" value="KAK1931107.1"/>
    <property type="molecule type" value="Genomic_DNA"/>
</dbReference>
<dbReference type="GO" id="GO:0030008">
    <property type="term" value="C:TRAPP complex"/>
    <property type="evidence" value="ECO:0007669"/>
    <property type="project" value="TreeGrafter"/>
</dbReference>
<dbReference type="InterPro" id="IPR024096">
    <property type="entry name" value="NO_sig/Golgi_transp_ligand-bd"/>
</dbReference>
<dbReference type="InterPro" id="IPR037992">
    <property type="entry name" value="TRAPPC6/Trs33"/>
</dbReference>
<dbReference type="InterPro" id="IPR007194">
    <property type="entry name" value="TRAPP_component"/>
</dbReference>
<dbReference type="AlphaFoldDB" id="A0AAD9G447"/>
<keyword evidence="3" id="KW-1185">Reference proteome</keyword>
<comment type="similarity">
    <text evidence="1">Belongs to the TRAPP small subunits family. BET3 subfamily.</text>
</comment>
<organism evidence="2 3">
    <name type="scientific">Phytophthora citrophthora</name>
    <dbReference type="NCBI Taxonomy" id="4793"/>
    <lineage>
        <taxon>Eukaryota</taxon>
        <taxon>Sar</taxon>
        <taxon>Stramenopiles</taxon>
        <taxon>Oomycota</taxon>
        <taxon>Peronosporomycetes</taxon>
        <taxon>Peronosporales</taxon>
        <taxon>Peronosporaceae</taxon>
        <taxon>Phytophthora</taxon>
    </lineage>
</organism>
<proteinExistence type="inferred from homology"/>
<dbReference type="Proteomes" id="UP001259832">
    <property type="component" value="Unassembled WGS sequence"/>
</dbReference>
<accession>A0AAD9G447</accession>
<evidence type="ECO:0000256" key="1">
    <source>
        <dbReference type="ARBA" id="ARBA00006218"/>
    </source>
</evidence>
<protein>
    <submittedName>
        <fullName evidence="2">Trafficking protein particle complex subunit 6B</fullName>
    </submittedName>
</protein>
<dbReference type="SUPFAM" id="SSF111126">
    <property type="entry name" value="Ligand-binding domain in the NO signalling and Golgi transport"/>
    <property type="match status" value="1"/>
</dbReference>
<dbReference type="PANTHER" id="PTHR12817:SF0">
    <property type="entry name" value="GEO08327P1"/>
    <property type="match status" value="1"/>
</dbReference>
<dbReference type="GO" id="GO:0005801">
    <property type="term" value="C:cis-Golgi network"/>
    <property type="evidence" value="ECO:0007669"/>
    <property type="project" value="TreeGrafter"/>
</dbReference>
<dbReference type="PANTHER" id="PTHR12817">
    <property type="entry name" value="TRAFFICKING PROTEIN PARTICLE COMPLEX SUBUNIT 6B"/>
    <property type="match status" value="1"/>
</dbReference>
<evidence type="ECO:0000313" key="2">
    <source>
        <dbReference type="EMBL" id="KAK1931107.1"/>
    </source>
</evidence>
<dbReference type="Pfam" id="PF04051">
    <property type="entry name" value="TRAPP"/>
    <property type="match status" value="1"/>
</dbReference>
<dbReference type="GO" id="GO:0005802">
    <property type="term" value="C:trans-Golgi network"/>
    <property type="evidence" value="ECO:0007669"/>
    <property type="project" value="TreeGrafter"/>
</dbReference>
<name>A0AAD9G447_9STRA</name>
<dbReference type="GO" id="GO:0006888">
    <property type="term" value="P:endoplasmic reticulum to Golgi vesicle-mediated transport"/>
    <property type="evidence" value="ECO:0007669"/>
    <property type="project" value="TreeGrafter"/>
</dbReference>
<dbReference type="CDD" id="cd14944">
    <property type="entry name" value="TRAPPC6A_Trs33"/>
    <property type="match status" value="1"/>
</dbReference>
<gene>
    <name evidence="2" type="ORF">P3T76_013296</name>
</gene>